<dbReference type="Proteomes" id="UP001597417">
    <property type="component" value="Unassembled WGS sequence"/>
</dbReference>
<dbReference type="InterPro" id="IPR017601">
    <property type="entry name" value="DGQHR-contain_dom"/>
</dbReference>
<comment type="caution">
    <text evidence="1">The sequence shown here is derived from an EMBL/GenBank/DDBJ whole genome shotgun (WGS) entry which is preliminary data.</text>
</comment>
<sequence>MPSKTFVPAFEAKVGNWTYYSCIMSYAAVAREINFAHDLGGNQDLATMIQRGVGARTAEITNYLLTNENRFLGSIIVAAWGGAPEYIPLELEKNSENIEVLAGMDRNFGVLTFDGTHQFFALDGQHRLKAIKDAVKRDPELGREDIGVIVVPHFDNEAGRRRTRRLFTNINRNAVKTTAQENIALDEDDGFAILTRRFLDEHDFLSQAGVVQVFSKVGTDGDVKLATRQVGVTGTAWTTIGVLYDLLTDLGFGLHDSINKTSQRATDEVLDESYDILARRIDELLVACGDLRSRYEAQAAPKDLRAPKGRDGDGHPFMRPVVQVQIVRAVRHIIEQGLLGFPELLERLSELNWRMSSAPFSTVWQETPESTRKGRMISAKENSQALYELLLAHLAPNSRAQIERALKSFRVVKNKRYQFSVQELATRLPVEVSR</sequence>
<dbReference type="EMBL" id="JBHUKR010000010">
    <property type="protein sequence ID" value="MFD2419028.1"/>
    <property type="molecule type" value="Genomic_DNA"/>
</dbReference>
<organism evidence="1 2">
    <name type="scientific">Amycolatopsis pigmentata</name>
    <dbReference type="NCBI Taxonomy" id="450801"/>
    <lineage>
        <taxon>Bacteria</taxon>
        <taxon>Bacillati</taxon>
        <taxon>Actinomycetota</taxon>
        <taxon>Actinomycetes</taxon>
        <taxon>Pseudonocardiales</taxon>
        <taxon>Pseudonocardiaceae</taxon>
        <taxon>Amycolatopsis</taxon>
    </lineage>
</organism>
<protein>
    <submittedName>
        <fullName evidence="1">DGQHR domain-containing protein</fullName>
    </submittedName>
</protein>
<dbReference type="CDD" id="cd16414">
    <property type="entry name" value="dndB_like"/>
    <property type="match status" value="1"/>
</dbReference>
<proteinExistence type="predicted"/>
<dbReference type="RefSeq" id="WP_378267047.1">
    <property type="nucleotide sequence ID" value="NZ_JBHUKR010000010.1"/>
</dbReference>
<accession>A0ABW5FVK6</accession>
<evidence type="ECO:0000313" key="2">
    <source>
        <dbReference type="Proteomes" id="UP001597417"/>
    </source>
</evidence>
<dbReference type="Pfam" id="PF14072">
    <property type="entry name" value="DndB"/>
    <property type="match status" value="1"/>
</dbReference>
<dbReference type="InterPro" id="IPR017642">
    <property type="entry name" value="DNA_S_mod_DndB"/>
</dbReference>
<name>A0ABW5FVK6_9PSEU</name>
<evidence type="ECO:0000313" key="1">
    <source>
        <dbReference type="EMBL" id="MFD2419028.1"/>
    </source>
</evidence>
<keyword evidence="2" id="KW-1185">Reference proteome</keyword>
<gene>
    <name evidence="1" type="ORF">ACFSXZ_22100</name>
</gene>
<dbReference type="NCBIfam" id="TIGR03187">
    <property type="entry name" value="DGQHR"/>
    <property type="match status" value="1"/>
</dbReference>
<reference evidence="2" key="1">
    <citation type="journal article" date="2019" name="Int. J. Syst. Evol. Microbiol.">
        <title>The Global Catalogue of Microorganisms (GCM) 10K type strain sequencing project: providing services to taxonomists for standard genome sequencing and annotation.</title>
        <authorList>
            <consortium name="The Broad Institute Genomics Platform"/>
            <consortium name="The Broad Institute Genome Sequencing Center for Infectious Disease"/>
            <person name="Wu L."/>
            <person name="Ma J."/>
        </authorList>
    </citation>
    <scope>NUCLEOTIDE SEQUENCE [LARGE SCALE GENOMIC DNA]</scope>
    <source>
        <strain evidence="2">CGMCC 4.7645</strain>
    </source>
</reference>